<accession>A0A2I2KMW9</accession>
<dbReference type="InterPro" id="IPR036390">
    <property type="entry name" value="WH_DNA-bd_sf"/>
</dbReference>
<keyword evidence="6" id="KW-1185">Reference proteome</keyword>
<organism evidence="5 6">
    <name type="scientific">Frankia canadensis</name>
    <dbReference type="NCBI Taxonomy" id="1836972"/>
    <lineage>
        <taxon>Bacteria</taxon>
        <taxon>Bacillati</taxon>
        <taxon>Actinomycetota</taxon>
        <taxon>Actinomycetes</taxon>
        <taxon>Frankiales</taxon>
        <taxon>Frankiaceae</taxon>
        <taxon>Frankia</taxon>
    </lineage>
</organism>
<evidence type="ECO:0000259" key="4">
    <source>
        <dbReference type="PROSITE" id="PS50949"/>
    </source>
</evidence>
<dbReference type="GO" id="GO:0003700">
    <property type="term" value="F:DNA-binding transcription factor activity"/>
    <property type="evidence" value="ECO:0007669"/>
    <property type="project" value="InterPro"/>
</dbReference>
<dbReference type="InterPro" id="IPR036388">
    <property type="entry name" value="WH-like_DNA-bd_sf"/>
</dbReference>
<dbReference type="CDD" id="cd07377">
    <property type="entry name" value="WHTH_GntR"/>
    <property type="match status" value="1"/>
</dbReference>
<dbReference type="PANTHER" id="PTHR43537:SF5">
    <property type="entry name" value="UXU OPERON TRANSCRIPTIONAL REGULATOR"/>
    <property type="match status" value="1"/>
</dbReference>
<keyword evidence="3" id="KW-0804">Transcription</keyword>
<evidence type="ECO:0000313" key="5">
    <source>
        <dbReference type="EMBL" id="SNQ47006.1"/>
    </source>
</evidence>
<dbReference type="SMART" id="SM00895">
    <property type="entry name" value="FCD"/>
    <property type="match status" value="1"/>
</dbReference>
<dbReference type="AlphaFoldDB" id="A0A2I2KMW9"/>
<dbReference type="Pfam" id="PF00392">
    <property type="entry name" value="GntR"/>
    <property type="match status" value="1"/>
</dbReference>
<dbReference type="PRINTS" id="PR00035">
    <property type="entry name" value="HTHGNTR"/>
</dbReference>
<proteinExistence type="predicted"/>
<dbReference type="Pfam" id="PF07729">
    <property type="entry name" value="FCD"/>
    <property type="match status" value="1"/>
</dbReference>
<keyword evidence="1" id="KW-0805">Transcription regulation</keyword>
<evidence type="ECO:0000256" key="1">
    <source>
        <dbReference type="ARBA" id="ARBA00023015"/>
    </source>
</evidence>
<dbReference type="InterPro" id="IPR008920">
    <property type="entry name" value="TF_FadR/GntR_C"/>
</dbReference>
<sequence>MTSIDHIRVPKAGELVASQLRRQIVRGELVAGTMLPTEAILMQRFGVSRPTLREAIRMLEADGLITVIRGSRGGARVQVPDPASLARQAGAVLQHRHASLKDVYDIRTLLETQAAGMAARSRTPEKIARLEELLAAEERAVEGEHDAFLAADEALHLGVVGLAGSTTLELLVRMLYAVVESANIASSLSSPAPQAELAIRVRTHRSHAKLVRLVREGTAEEVEQYWNRHLRSVSEYLLSDIPAESVVDLMS</sequence>
<feature type="domain" description="HTH gntR-type" evidence="4">
    <location>
        <begin position="10"/>
        <end position="80"/>
    </location>
</feature>
<dbReference type="Proteomes" id="UP000234331">
    <property type="component" value="Unassembled WGS sequence"/>
</dbReference>
<protein>
    <submittedName>
        <fullName evidence="5">GntR family transcriptional regulator</fullName>
    </submittedName>
</protein>
<dbReference type="RefSeq" id="WP_243407321.1">
    <property type="nucleotide sequence ID" value="NZ_FZMO01000076.1"/>
</dbReference>
<dbReference type="SUPFAM" id="SSF48008">
    <property type="entry name" value="GntR ligand-binding domain-like"/>
    <property type="match status" value="1"/>
</dbReference>
<evidence type="ECO:0000313" key="6">
    <source>
        <dbReference type="Proteomes" id="UP000234331"/>
    </source>
</evidence>
<evidence type="ECO:0000256" key="2">
    <source>
        <dbReference type="ARBA" id="ARBA00023125"/>
    </source>
</evidence>
<dbReference type="GO" id="GO:0003677">
    <property type="term" value="F:DNA binding"/>
    <property type="evidence" value="ECO:0007669"/>
    <property type="project" value="UniProtKB-KW"/>
</dbReference>
<evidence type="ECO:0000256" key="3">
    <source>
        <dbReference type="ARBA" id="ARBA00023163"/>
    </source>
</evidence>
<dbReference type="Gene3D" id="1.10.10.10">
    <property type="entry name" value="Winged helix-like DNA-binding domain superfamily/Winged helix DNA-binding domain"/>
    <property type="match status" value="1"/>
</dbReference>
<dbReference type="Gene3D" id="1.20.120.530">
    <property type="entry name" value="GntR ligand-binding domain-like"/>
    <property type="match status" value="1"/>
</dbReference>
<gene>
    <name evidence="5" type="ORF">FRACA_1670008</name>
</gene>
<dbReference type="InterPro" id="IPR011711">
    <property type="entry name" value="GntR_C"/>
</dbReference>
<name>A0A2I2KMW9_9ACTN</name>
<dbReference type="PROSITE" id="PS50949">
    <property type="entry name" value="HTH_GNTR"/>
    <property type="match status" value="1"/>
</dbReference>
<dbReference type="InterPro" id="IPR000524">
    <property type="entry name" value="Tscrpt_reg_HTH_GntR"/>
</dbReference>
<dbReference type="SMART" id="SM00345">
    <property type="entry name" value="HTH_GNTR"/>
    <property type="match status" value="1"/>
</dbReference>
<reference evidence="5 6" key="1">
    <citation type="submission" date="2017-06" db="EMBL/GenBank/DDBJ databases">
        <authorList>
            <person name="Kim H.J."/>
            <person name="Triplett B.A."/>
        </authorList>
    </citation>
    <scope>NUCLEOTIDE SEQUENCE [LARGE SCALE GENOMIC DNA]</scope>
    <source>
        <strain evidence="5">FRACA_ARgP5</strain>
    </source>
</reference>
<dbReference type="EMBL" id="FZMO01000076">
    <property type="protein sequence ID" value="SNQ47006.1"/>
    <property type="molecule type" value="Genomic_DNA"/>
</dbReference>
<dbReference type="PANTHER" id="PTHR43537">
    <property type="entry name" value="TRANSCRIPTIONAL REGULATOR, GNTR FAMILY"/>
    <property type="match status" value="1"/>
</dbReference>
<keyword evidence="2" id="KW-0238">DNA-binding</keyword>
<dbReference type="SUPFAM" id="SSF46785">
    <property type="entry name" value="Winged helix' DNA-binding domain"/>
    <property type="match status" value="1"/>
</dbReference>